<keyword evidence="2" id="KW-1185">Reference proteome</keyword>
<dbReference type="AlphaFoldDB" id="A0A8H7PNA3"/>
<reference evidence="1" key="1">
    <citation type="submission" date="2020-12" db="EMBL/GenBank/DDBJ databases">
        <title>Metabolic potential, ecology and presence of endohyphal bacteria is reflected in genomic diversity of Mucoromycotina.</title>
        <authorList>
            <person name="Muszewska A."/>
            <person name="Okrasinska A."/>
            <person name="Steczkiewicz K."/>
            <person name="Drgas O."/>
            <person name="Orlowska M."/>
            <person name="Perlinska-Lenart U."/>
            <person name="Aleksandrzak-Piekarczyk T."/>
            <person name="Szatraj K."/>
            <person name="Zielenkiewicz U."/>
            <person name="Pilsyk S."/>
            <person name="Malc E."/>
            <person name="Mieczkowski P."/>
            <person name="Kruszewska J.S."/>
            <person name="Biernat P."/>
            <person name="Pawlowska J."/>
        </authorList>
    </citation>
    <scope>NUCLEOTIDE SEQUENCE</scope>
    <source>
        <strain evidence="1">WA0000067209</strain>
    </source>
</reference>
<evidence type="ECO:0000313" key="2">
    <source>
        <dbReference type="Proteomes" id="UP000654370"/>
    </source>
</evidence>
<sequence length="145" mass="15354">MTYVVAGVRTYDLASPLPCHFQLSHPPTLGGKEVGAYMKMAVSPHLAPALRTALPVSNPPIRCLYEVSPVLLHLAPALRTALPVSNPPFGAYMKMALVIFIQLNVSCDGSAALAPALRTALPAVSVMALPLLFFSCCPEMVLGMP</sequence>
<proteinExistence type="predicted"/>
<dbReference type="Proteomes" id="UP000654370">
    <property type="component" value="Unassembled WGS sequence"/>
</dbReference>
<protein>
    <submittedName>
        <fullName evidence="1">Uncharacterized protein</fullName>
    </submittedName>
</protein>
<evidence type="ECO:0000313" key="1">
    <source>
        <dbReference type="EMBL" id="KAG2177374.1"/>
    </source>
</evidence>
<accession>A0A8H7PNA3</accession>
<dbReference type="EMBL" id="JAEPQZ010000009">
    <property type="protein sequence ID" value="KAG2177374.1"/>
    <property type="molecule type" value="Genomic_DNA"/>
</dbReference>
<gene>
    <name evidence="1" type="ORF">INT43_008031</name>
</gene>
<comment type="caution">
    <text evidence="1">The sequence shown here is derived from an EMBL/GenBank/DDBJ whole genome shotgun (WGS) entry which is preliminary data.</text>
</comment>
<organism evidence="1 2">
    <name type="scientific">Mortierella isabellina</name>
    <name type="common">Filamentous fungus</name>
    <name type="synonym">Umbelopsis isabellina</name>
    <dbReference type="NCBI Taxonomy" id="91625"/>
    <lineage>
        <taxon>Eukaryota</taxon>
        <taxon>Fungi</taxon>
        <taxon>Fungi incertae sedis</taxon>
        <taxon>Mucoromycota</taxon>
        <taxon>Mucoromycotina</taxon>
        <taxon>Umbelopsidomycetes</taxon>
        <taxon>Umbelopsidales</taxon>
        <taxon>Umbelopsidaceae</taxon>
        <taxon>Umbelopsis</taxon>
    </lineage>
</organism>
<name>A0A8H7PNA3_MORIS</name>